<dbReference type="GO" id="GO:0003677">
    <property type="term" value="F:DNA binding"/>
    <property type="evidence" value="ECO:0007669"/>
    <property type="project" value="UniProtKB-KW"/>
</dbReference>
<keyword evidence="6" id="KW-1185">Reference proteome</keyword>
<dbReference type="InterPro" id="IPR011711">
    <property type="entry name" value="GntR_C"/>
</dbReference>
<dbReference type="Pfam" id="PF07729">
    <property type="entry name" value="FCD"/>
    <property type="match status" value="1"/>
</dbReference>
<dbReference type="InterPro" id="IPR036390">
    <property type="entry name" value="WH_DNA-bd_sf"/>
</dbReference>
<feature type="domain" description="HTH gntR-type" evidence="4">
    <location>
        <begin position="1"/>
        <end position="50"/>
    </location>
</feature>
<evidence type="ECO:0000259" key="4">
    <source>
        <dbReference type="PROSITE" id="PS50949"/>
    </source>
</evidence>
<accession>A0A8J3ZF20</accession>
<dbReference type="Gene3D" id="1.20.120.530">
    <property type="entry name" value="GntR ligand-binding domain-like"/>
    <property type="match status" value="1"/>
</dbReference>
<dbReference type="SMART" id="SM00345">
    <property type="entry name" value="HTH_GNTR"/>
    <property type="match status" value="1"/>
</dbReference>
<dbReference type="InterPro" id="IPR008920">
    <property type="entry name" value="TF_FadR/GntR_C"/>
</dbReference>
<dbReference type="PROSITE" id="PS50949">
    <property type="entry name" value="HTH_GNTR"/>
    <property type="match status" value="1"/>
</dbReference>
<reference evidence="5" key="1">
    <citation type="submission" date="2021-01" db="EMBL/GenBank/DDBJ databases">
        <title>Whole genome shotgun sequence of Virgisporangium aurantiacum NBRC 16421.</title>
        <authorList>
            <person name="Komaki H."/>
            <person name="Tamura T."/>
        </authorList>
    </citation>
    <scope>NUCLEOTIDE SEQUENCE</scope>
    <source>
        <strain evidence="5">NBRC 16421</strain>
    </source>
</reference>
<dbReference type="Pfam" id="PF00392">
    <property type="entry name" value="GntR"/>
    <property type="match status" value="1"/>
</dbReference>
<keyword evidence="2" id="KW-0238">DNA-binding</keyword>
<evidence type="ECO:0000313" key="6">
    <source>
        <dbReference type="Proteomes" id="UP000612585"/>
    </source>
</evidence>
<dbReference type="Gene3D" id="1.10.10.10">
    <property type="entry name" value="Winged helix-like DNA-binding domain superfamily/Winged helix DNA-binding domain"/>
    <property type="match status" value="1"/>
</dbReference>
<dbReference type="InterPro" id="IPR036388">
    <property type="entry name" value="WH-like_DNA-bd_sf"/>
</dbReference>
<dbReference type="EMBL" id="BOPG01000082">
    <property type="protein sequence ID" value="GIJ62716.1"/>
    <property type="molecule type" value="Genomic_DNA"/>
</dbReference>
<dbReference type="PANTHER" id="PTHR43537">
    <property type="entry name" value="TRANSCRIPTIONAL REGULATOR, GNTR FAMILY"/>
    <property type="match status" value="1"/>
</dbReference>
<dbReference type="PRINTS" id="PR00035">
    <property type="entry name" value="HTHGNTR"/>
</dbReference>
<evidence type="ECO:0000256" key="3">
    <source>
        <dbReference type="ARBA" id="ARBA00023163"/>
    </source>
</evidence>
<dbReference type="GO" id="GO:0003700">
    <property type="term" value="F:DNA-binding transcription factor activity"/>
    <property type="evidence" value="ECO:0007669"/>
    <property type="project" value="InterPro"/>
</dbReference>
<dbReference type="SMART" id="SM00895">
    <property type="entry name" value="FCD"/>
    <property type="match status" value="1"/>
</dbReference>
<sequence>MFRPGERLSEEALSEALSVSRNTLREAFRQLAQEGVLVHEFGRGVFVRTLTADDVRDIYAMRRILELAAVRNLPNAPAGALEQVRLAVETAEEASARSDWGAVGSANMRFHQAVAELAGSYRVREAVRRLLAELRLVFVVMDDLREFHEPYLKSNRALYELLAAGDAAAAETAFSAYFDTAESQLLAAYGNR</sequence>
<dbReference type="SUPFAM" id="SSF48008">
    <property type="entry name" value="GntR ligand-binding domain-like"/>
    <property type="match status" value="1"/>
</dbReference>
<evidence type="ECO:0000256" key="2">
    <source>
        <dbReference type="ARBA" id="ARBA00023125"/>
    </source>
</evidence>
<dbReference type="CDD" id="cd07377">
    <property type="entry name" value="WHTH_GntR"/>
    <property type="match status" value="1"/>
</dbReference>
<dbReference type="InterPro" id="IPR000524">
    <property type="entry name" value="Tscrpt_reg_HTH_GntR"/>
</dbReference>
<keyword evidence="3" id="KW-0804">Transcription</keyword>
<dbReference type="SUPFAM" id="SSF46785">
    <property type="entry name" value="Winged helix' DNA-binding domain"/>
    <property type="match status" value="1"/>
</dbReference>
<protein>
    <submittedName>
        <fullName evidence="5">GntR family transcriptional regulator</fullName>
    </submittedName>
</protein>
<dbReference type="PANTHER" id="PTHR43537:SF45">
    <property type="entry name" value="GNTR FAMILY REGULATORY PROTEIN"/>
    <property type="match status" value="1"/>
</dbReference>
<proteinExistence type="predicted"/>
<evidence type="ECO:0000313" key="5">
    <source>
        <dbReference type="EMBL" id="GIJ62716.1"/>
    </source>
</evidence>
<evidence type="ECO:0000256" key="1">
    <source>
        <dbReference type="ARBA" id="ARBA00023015"/>
    </source>
</evidence>
<gene>
    <name evidence="5" type="ORF">Vau01_102320</name>
</gene>
<comment type="caution">
    <text evidence="5">The sequence shown here is derived from an EMBL/GenBank/DDBJ whole genome shotgun (WGS) entry which is preliminary data.</text>
</comment>
<keyword evidence="1" id="KW-0805">Transcription regulation</keyword>
<organism evidence="5 6">
    <name type="scientific">Virgisporangium aurantiacum</name>
    <dbReference type="NCBI Taxonomy" id="175570"/>
    <lineage>
        <taxon>Bacteria</taxon>
        <taxon>Bacillati</taxon>
        <taxon>Actinomycetota</taxon>
        <taxon>Actinomycetes</taxon>
        <taxon>Micromonosporales</taxon>
        <taxon>Micromonosporaceae</taxon>
        <taxon>Virgisporangium</taxon>
    </lineage>
</organism>
<name>A0A8J3ZF20_9ACTN</name>
<dbReference type="Proteomes" id="UP000612585">
    <property type="component" value="Unassembled WGS sequence"/>
</dbReference>
<dbReference type="AlphaFoldDB" id="A0A8J3ZF20"/>